<gene>
    <name evidence="1" type="ORF">F7R26_037665</name>
</gene>
<accession>A0A643FI29</accession>
<name>A0A643FI29_9BURK</name>
<dbReference type="EMBL" id="CP062806">
    <property type="protein sequence ID" value="QOT82032.1"/>
    <property type="molecule type" value="Genomic_DNA"/>
</dbReference>
<dbReference type="RefSeq" id="WP_150993500.1">
    <property type="nucleotide sequence ID" value="NZ_CP062806.1"/>
</dbReference>
<dbReference type="GeneID" id="98406702"/>
<evidence type="ECO:0000313" key="1">
    <source>
        <dbReference type="EMBL" id="QOT82032.1"/>
    </source>
</evidence>
<keyword evidence="1" id="KW-0614">Plasmid</keyword>
<dbReference type="Proteomes" id="UP000397656">
    <property type="component" value="Plasmid pRK1-2"/>
</dbReference>
<dbReference type="AlphaFoldDB" id="A0A643FI29"/>
<reference evidence="1 2" key="1">
    <citation type="submission" date="2020-10" db="EMBL/GenBank/DDBJ databases">
        <title>Complete genome sequence of Cupriavidus basilensis CCUG 49340T.</title>
        <authorList>
            <person name="Salva-Serra F."/>
            <person name="Donoso R.A."/>
            <person name="Cho K.H."/>
            <person name="Yoo J.A."/>
            <person name="Lee K."/>
            <person name="Yoon S.-H."/>
            <person name="Perez-Pantoja D."/>
            <person name="Moore E.R.B."/>
        </authorList>
    </citation>
    <scope>NUCLEOTIDE SEQUENCE [LARGE SCALE GENOMIC DNA]</scope>
    <source>
        <strain evidence="2">CCUG 49340</strain>
        <plasmid evidence="1 2">pRK1-2</plasmid>
    </source>
</reference>
<proteinExistence type="predicted"/>
<organism evidence="1 2">
    <name type="scientific">Cupriavidus basilensis</name>
    <dbReference type="NCBI Taxonomy" id="68895"/>
    <lineage>
        <taxon>Bacteria</taxon>
        <taxon>Pseudomonadati</taxon>
        <taxon>Pseudomonadota</taxon>
        <taxon>Betaproteobacteria</taxon>
        <taxon>Burkholderiales</taxon>
        <taxon>Burkholderiaceae</taxon>
        <taxon>Cupriavidus</taxon>
    </lineage>
</organism>
<sequence>MGQSLMHRIREAMVEAAPFEPLVSHHDRDAAITLLRRALTSGDAEETLVYLAAAVELRAFISEDIWHHCRDAANDSGDAALGRLFRSARGRSYISPIARKR</sequence>
<geneLocation type="plasmid" evidence="1 2">
    <name>pRK1-2</name>
</geneLocation>
<protein>
    <submittedName>
        <fullName evidence="1">Uncharacterized protein</fullName>
    </submittedName>
</protein>
<evidence type="ECO:0000313" key="2">
    <source>
        <dbReference type="Proteomes" id="UP000397656"/>
    </source>
</evidence>